<organism evidence="7 8">
    <name type="scientific">Aliarcobacter butzleri</name>
    <dbReference type="NCBI Taxonomy" id="28197"/>
    <lineage>
        <taxon>Bacteria</taxon>
        <taxon>Pseudomonadati</taxon>
        <taxon>Campylobacterota</taxon>
        <taxon>Epsilonproteobacteria</taxon>
        <taxon>Campylobacterales</taxon>
        <taxon>Arcobacteraceae</taxon>
        <taxon>Aliarcobacter</taxon>
    </lineage>
</organism>
<evidence type="ECO:0000313" key="7">
    <source>
        <dbReference type="EMBL" id="MDK2042364.1"/>
    </source>
</evidence>
<evidence type="ECO:0000256" key="5">
    <source>
        <dbReference type="PROSITE-ProRule" id="PRU01024"/>
    </source>
</evidence>
<dbReference type="GO" id="GO:0000049">
    <property type="term" value="F:tRNA binding"/>
    <property type="evidence" value="ECO:0007669"/>
    <property type="project" value="TreeGrafter"/>
</dbReference>
<comment type="caution">
    <text evidence="7">The sequence shown here is derived from an EMBL/GenBank/DDBJ whole genome shotgun (WGS) entry which is preliminary data.</text>
</comment>
<dbReference type="PANTHER" id="PTHR47790">
    <property type="entry name" value="TRNA/TMRNA (URACIL-C(5))-METHYLTRANSFERASE"/>
    <property type="match status" value="1"/>
</dbReference>
<evidence type="ECO:0000313" key="8">
    <source>
        <dbReference type="Proteomes" id="UP001237501"/>
    </source>
</evidence>
<dbReference type="HAMAP" id="MF_01011">
    <property type="entry name" value="RNA_methyltr_TrmA"/>
    <property type="match status" value="1"/>
</dbReference>
<proteinExistence type="inferred from homology"/>
<dbReference type="GO" id="GO:0008033">
    <property type="term" value="P:tRNA processing"/>
    <property type="evidence" value="ECO:0007669"/>
    <property type="project" value="UniProtKB-KW"/>
</dbReference>
<keyword evidence="4" id="KW-0819">tRNA processing</keyword>
<gene>
    <name evidence="7" type="primary">trmA</name>
    <name evidence="7" type="ORF">PT517_11305</name>
</gene>
<dbReference type="GO" id="GO:0032259">
    <property type="term" value="P:methylation"/>
    <property type="evidence" value="ECO:0007669"/>
    <property type="project" value="UniProtKB-KW"/>
</dbReference>
<dbReference type="EC" id="2.1.1.35" evidence="7"/>
<keyword evidence="2 5" id="KW-0808">Transferase</keyword>
<reference evidence="7" key="2">
    <citation type="submission" date="2023-02" db="EMBL/GenBank/DDBJ databases">
        <authorList>
            <person name="Concha-Toloza M."/>
            <person name="Lopez-Cantillo M."/>
            <person name="Molina-Mora J."/>
            <person name="Collado L."/>
        </authorList>
    </citation>
    <scope>NUCLEOTIDE SEQUENCE</scope>
    <source>
        <strain evidence="7">FR1p153A2</strain>
    </source>
</reference>
<dbReference type="NCBIfam" id="TIGR02143">
    <property type="entry name" value="trmA_only"/>
    <property type="match status" value="1"/>
</dbReference>
<feature type="binding site" evidence="5">
    <location>
        <position position="306"/>
    </location>
    <ligand>
        <name>S-adenosyl-L-methionine</name>
        <dbReference type="ChEBI" id="CHEBI:59789"/>
    </ligand>
</feature>
<dbReference type="InterPro" id="IPR011869">
    <property type="entry name" value="TrmA_MeTrfase"/>
</dbReference>
<dbReference type="EMBL" id="JAQTJK010000018">
    <property type="protein sequence ID" value="MDK2042364.1"/>
    <property type="molecule type" value="Genomic_DNA"/>
</dbReference>
<name>A0AAW6VJI2_9BACT</name>
<dbReference type="InterPro" id="IPR029063">
    <property type="entry name" value="SAM-dependent_MTases_sf"/>
</dbReference>
<reference evidence="7" key="1">
    <citation type="journal article" date="2023" name="Antibiotics">
        <title>Genomic Characterization of Antibiotic-Resistant Campylobacterales Isolated from Chilean Poultry Meat.</title>
        <authorList>
            <person name="Concha-Toloza M."/>
            <person name="Lopez-Cantillo M."/>
            <person name="Molina-Mora J.A."/>
            <person name="Collado L."/>
        </authorList>
    </citation>
    <scope>NUCLEOTIDE SEQUENCE</scope>
    <source>
        <strain evidence="7">FR1p153A2</strain>
    </source>
</reference>
<dbReference type="PANTHER" id="PTHR47790:SF2">
    <property type="entry name" value="TRNA_TMRNA (URACIL-C(5))-METHYLTRANSFERASE"/>
    <property type="match status" value="1"/>
</dbReference>
<dbReference type="AlphaFoldDB" id="A0AAW6VJI2"/>
<keyword evidence="1 5" id="KW-0489">Methyltransferase</keyword>
<sequence>MNCNYFGICASCTLFDKTYEEQLNYKIQREKERFSNFTNIDFDIIKSNESNFRNRAEFRIWWEKGENNKEILSYAMNDFKRNILKINSCEMVSFHIKELMPKLIDELQNDLELSFKLFAVEFLGSSTKDMLVTLIYHKKLEEFWIQKAKEIEKRLNIKIIGRSKKQRLVLTNDYINETLNISNQNFFFAYEENGFTQPNTNVNVQMIEWVLENTKNSSKDLCELYCGGGNFTIPLSTKFRKVLATEISKTSIKSALRNCSLNKIESISFIRMSAEDFVQALNKVRAFNRLKDINLDNYEFDTIFMDPPRSGLDDTTRNLAKDFENIIYISCNPETLHRDLEELTKTHEIEKFALFDQFAFTNHIESGVILRKLKD</sequence>
<dbReference type="PROSITE" id="PS01230">
    <property type="entry name" value="TRMA_1"/>
    <property type="match status" value="1"/>
</dbReference>
<dbReference type="InterPro" id="IPR010280">
    <property type="entry name" value="U5_MeTrfase_fam"/>
</dbReference>
<dbReference type="CDD" id="cd02440">
    <property type="entry name" value="AdoMet_MTases"/>
    <property type="match status" value="1"/>
</dbReference>
<dbReference type="PROSITE" id="PS51687">
    <property type="entry name" value="SAM_MT_RNA_M5U"/>
    <property type="match status" value="1"/>
</dbReference>
<feature type="binding site" evidence="5">
    <location>
        <position position="197"/>
    </location>
    <ligand>
        <name>S-adenosyl-L-methionine</name>
        <dbReference type="ChEBI" id="CHEBI:59789"/>
    </ligand>
</feature>
<dbReference type="GO" id="GO:0030697">
    <property type="term" value="F:tRNA (uracil(54)-C5)-methyltransferase activity, S-adenosyl methionine-dependent"/>
    <property type="evidence" value="ECO:0007669"/>
    <property type="project" value="UniProtKB-EC"/>
</dbReference>
<protein>
    <submittedName>
        <fullName evidence="7">tRNA (Uridine(54)-C5)-methyltransferase TrmA</fullName>
        <ecNumber evidence="7">2.1.1.35</ecNumber>
    </submittedName>
</protein>
<dbReference type="GO" id="GO:0005829">
    <property type="term" value="C:cytosol"/>
    <property type="evidence" value="ECO:0007669"/>
    <property type="project" value="TreeGrafter"/>
</dbReference>
<dbReference type="RefSeq" id="WP_152060135.1">
    <property type="nucleotide sequence ID" value="NZ_CABVSN010000016.1"/>
</dbReference>
<feature type="active site" description="Nucleophile" evidence="5">
    <location>
        <position position="331"/>
    </location>
</feature>
<evidence type="ECO:0000256" key="1">
    <source>
        <dbReference type="ARBA" id="ARBA00022603"/>
    </source>
</evidence>
<dbReference type="InterPro" id="IPR030390">
    <property type="entry name" value="MeTrfase_TrmA_AS"/>
</dbReference>
<feature type="binding site" evidence="5">
    <location>
        <position position="225"/>
    </location>
    <ligand>
        <name>S-adenosyl-L-methionine</name>
        <dbReference type="ChEBI" id="CHEBI:59789"/>
    </ligand>
</feature>
<feature type="binding site" evidence="5">
    <location>
        <position position="246"/>
    </location>
    <ligand>
        <name>S-adenosyl-L-methionine</name>
        <dbReference type="ChEBI" id="CHEBI:59789"/>
    </ligand>
</feature>
<dbReference type="Gene3D" id="3.40.50.150">
    <property type="entry name" value="Vaccinia Virus protein VP39"/>
    <property type="match status" value="1"/>
</dbReference>
<dbReference type="Gene3D" id="2.40.50.1070">
    <property type="match status" value="1"/>
</dbReference>
<dbReference type="SUPFAM" id="SSF53335">
    <property type="entry name" value="S-adenosyl-L-methionine-dependent methyltransferases"/>
    <property type="match status" value="1"/>
</dbReference>
<keyword evidence="3 5" id="KW-0949">S-adenosyl-L-methionine</keyword>
<dbReference type="GO" id="GO:0019843">
    <property type="term" value="F:rRNA binding"/>
    <property type="evidence" value="ECO:0007669"/>
    <property type="project" value="TreeGrafter"/>
</dbReference>
<comment type="similarity">
    <text evidence="5">Belongs to the class I-like SAM-binding methyltransferase superfamily. RNA M5U methyltransferase family.</text>
</comment>
<feature type="active site" evidence="6">
    <location>
        <position position="331"/>
    </location>
</feature>
<evidence type="ECO:0000256" key="3">
    <source>
        <dbReference type="ARBA" id="ARBA00022691"/>
    </source>
</evidence>
<evidence type="ECO:0000256" key="2">
    <source>
        <dbReference type="ARBA" id="ARBA00022679"/>
    </source>
</evidence>
<evidence type="ECO:0000256" key="6">
    <source>
        <dbReference type="PROSITE-ProRule" id="PRU10015"/>
    </source>
</evidence>
<dbReference type="Pfam" id="PF05958">
    <property type="entry name" value="tRNA_U5-meth_tr"/>
    <property type="match status" value="1"/>
</dbReference>
<evidence type="ECO:0000256" key="4">
    <source>
        <dbReference type="ARBA" id="ARBA00022694"/>
    </source>
</evidence>
<accession>A0AAW6VJI2</accession>
<dbReference type="Proteomes" id="UP001237501">
    <property type="component" value="Unassembled WGS sequence"/>
</dbReference>
<dbReference type="FunFam" id="3.40.50.150:FF:000012">
    <property type="entry name" value="tRNA/tmRNA (uracil-C(5))-methyltransferase"/>
    <property type="match status" value="1"/>
</dbReference>